<keyword evidence="1" id="KW-0472">Membrane</keyword>
<protein>
    <recommendedName>
        <fullName evidence="2">DUF2914 domain-containing protein</fullName>
    </recommendedName>
</protein>
<accession>A0A1F6VG34</accession>
<evidence type="ECO:0000259" key="2">
    <source>
        <dbReference type="Pfam" id="PF11141"/>
    </source>
</evidence>
<dbReference type="AlphaFoldDB" id="A0A1F6VG34"/>
<feature type="transmembrane region" description="Helical" evidence="1">
    <location>
        <begin position="79"/>
        <end position="100"/>
    </location>
</feature>
<feature type="transmembrane region" description="Helical" evidence="1">
    <location>
        <begin position="18"/>
        <end position="34"/>
    </location>
</feature>
<dbReference type="Proteomes" id="UP000178235">
    <property type="component" value="Unassembled WGS sequence"/>
</dbReference>
<dbReference type="Pfam" id="PF11141">
    <property type="entry name" value="DUF2914"/>
    <property type="match status" value="1"/>
</dbReference>
<comment type="caution">
    <text evidence="3">The sequence shown here is derived from an EMBL/GenBank/DDBJ whole genome shotgun (WGS) entry which is preliminary data.</text>
</comment>
<dbReference type="EMBL" id="MFTS01000003">
    <property type="protein sequence ID" value="OGI68526.1"/>
    <property type="molecule type" value="Genomic_DNA"/>
</dbReference>
<sequence length="362" mass="41506">MHFIGPVKDFYARFERKISSFFLLFGFIFDAFTLKRVDTIFENIIISIYLILIGVFIILIHLKENEVGGEENPSKAHFWYVNILQFAFGGIFSAYLILYFRSADIFVAWPFVALLAATFIANEFLKKHYVRLSFQISLFFLSIYSFAIFVVPVLLHKIGTLVFLLSGVLSLIAIVLFIILLFHLIKDKFVKSKKLLVALITSIFFLVNFLYFTNLIPPIPLSLKDGGIYHSIEKNAKGNYEVTYEDHGLAGYFSFYPSFSKQAGAGVYAYSAVFSPENLNISVLHEWQYYDRAQKKWITESVIRLPVVGGRDGGFRTYSVRTNVAFGRWRVNVKTEEGKIIGRLRFNVVQVDTEPVLSTMVK</sequence>
<name>A0A1F6VG34_9BACT</name>
<organism evidence="3 4">
    <name type="scientific">Candidatus Nomurabacteria bacterium RIFCSPHIGHO2_01_FULL_42_15</name>
    <dbReference type="NCBI Taxonomy" id="1801742"/>
    <lineage>
        <taxon>Bacteria</taxon>
        <taxon>Candidatus Nomuraibacteriota</taxon>
    </lineage>
</organism>
<evidence type="ECO:0000256" key="1">
    <source>
        <dbReference type="SAM" id="Phobius"/>
    </source>
</evidence>
<evidence type="ECO:0000313" key="4">
    <source>
        <dbReference type="Proteomes" id="UP000178235"/>
    </source>
</evidence>
<gene>
    <name evidence="3" type="ORF">A2738_01435</name>
</gene>
<evidence type="ECO:0000313" key="3">
    <source>
        <dbReference type="EMBL" id="OGI68526.1"/>
    </source>
</evidence>
<feature type="transmembrane region" description="Helical" evidence="1">
    <location>
        <begin position="195"/>
        <end position="212"/>
    </location>
</feature>
<dbReference type="InterPro" id="IPR022606">
    <property type="entry name" value="DUF2914"/>
</dbReference>
<proteinExistence type="predicted"/>
<feature type="domain" description="DUF2914" evidence="2">
    <location>
        <begin position="282"/>
        <end position="348"/>
    </location>
</feature>
<reference evidence="3 4" key="1">
    <citation type="journal article" date="2016" name="Nat. Commun.">
        <title>Thousands of microbial genomes shed light on interconnected biogeochemical processes in an aquifer system.</title>
        <authorList>
            <person name="Anantharaman K."/>
            <person name="Brown C.T."/>
            <person name="Hug L.A."/>
            <person name="Sharon I."/>
            <person name="Castelle C.J."/>
            <person name="Probst A.J."/>
            <person name="Thomas B.C."/>
            <person name="Singh A."/>
            <person name="Wilkins M.J."/>
            <person name="Karaoz U."/>
            <person name="Brodie E.L."/>
            <person name="Williams K.H."/>
            <person name="Hubbard S.S."/>
            <person name="Banfield J.F."/>
        </authorList>
    </citation>
    <scope>NUCLEOTIDE SEQUENCE [LARGE SCALE GENOMIC DNA]</scope>
</reference>
<feature type="transmembrane region" description="Helical" evidence="1">
    <location>
        <begin position="132"/>
        <end position="155"/>
    </location>
</feature>
<feature type="transmembrane region" description="Helical" evidence="1">
    <location>
        <begin position="161"/>
        <end position="183"/>
    </location>
</feature>
<feature type="transmembrane region" description="Helical" evidence="1">
    <location>
        <begin position="106"/>
        <end position="125"/>
    </location>
</feature>
<keyword evidence="1" id="KW-0812">Transmembrane</keyword>
<feature type="transmembrane region" description="Helical" evidence="1">
    <location>
        <begin position="40"/>
        <end position="59"/>
    </location>
</feature>
<keyword evidence="1" id="KW-1133">Transmembrane helix</keyword>